<protein>
    <recommendedName>
        <fullName evidence="3">OTU domain-containing protein</fullName>
    </recommendedName>
</protein>
<accession>A0A6C0AFB3</accession>
<evidence type="ECO:0000313" key="2">
    <source>
        <dbReference type="EMBL" id="QHS78031.1"/>
    </source>
</evidence>
<organism evidence="2">
    <name type="scientific">viral metagenome</name>
    <dbReference type="NCBI Taxonomy" id="1070528"/>
    <lineage>
        <taxon>unclassified sequences</taxon>
        <taxon>metagenomes</taxon>
        <taxon>organismal metagenomes</taxon>
    </lineage>
</organism>
<feature type="compositionally biased region" description="Low complexity" evidence="1">
    <location>
        <begin position="1"/>
        <end position="28"/>
    </location>
</feature>
<dbReference type="EMBL" id="MN740594">
    <property type="protein sequence ID" value="QHS78031.1"/>
    <property type="molecule type" value="Genomic_DNA"/>
</dbReference>
<proteinExistence type="predicted"/>
<evidence type="ECO:0000256" key="1">
    <source>
        <dbReference type="SAM" id="MobiDB-lite"/>
    </source>
</evidence>
<reference evidence="2" key="1">
    <citation type="journal article" date="2020" name="Nature">
        <title>Giant virus diversity and host interactions through global metagenomics.</title>
        <authorList>
            <person name="Schulz F."/>
            <person name="Roux S."/>
            <person name="Paez-Espino D."/>
            <person name="Jungbluth S."/>
            <person name="Walsh D.A."/>
            <person name="Denef V.J."/>
            <person name="McMahon K.D."/>
            <person name="Konstantinidis K.T."/>
            <person name="Eloe-Fadrosh E.A."/>
            <person name="Kyrpides N.C."/>
            <person name="Woyke T."/>
        </authorList>
    </citation>
    <scope>NUCLEOTIDE SEQUENCE</scope>
    <source>
        <strain evidence="2">GVMAG-S-1021933-23</strain>
    </source>
</reference>
<feature type="region of interest" description="Disordered" evidence="1">
    <location>
        <begin position="1"/>
        <end position="33"/>
    </location>
</feature>
<name>A0A6C0AFB3_9ZZZZ</name>
<dbReference type="AlphaFoldDB" id="A0A6C0AFB3"/>
<sequence length="504" mass="59781">MYKNVSSSDDTSSDSSGSDFSNSDSSTSENNNPLSLNKSEYKFIDSNLIDIYTIPDNSCYYHSILYALINTYRDKQKIKIYSENNNLKIARQQFCDNFRRSIINYLLTDNPEEDLILKIKFKSLEHLVNKYSRSNEYEYNQFNNNKVFEIFKNVYIDNNFYKVFIEECIYINSDSIATIITQKNINKILSENYITIISYRNKNEEIKINLTIENVHLLLNKIKKKLLNIFTFNEYKNIFIKCLNSIFENKNLKEFYLSINFKRENLLLNSLFDLLKKITSKIKFILCDKNSMSYKRFANHKIQELIEKVESKFSIAEKNLEVKKFFLNAIFIETKLNFTEKEYEDLLNIDPRKDFDIDSDNIIMKLPLSLNYFKLYNYNMIEKSTITLNDEGVFTLSIDNLVNIMLPKITENRIYRQDAGYDDFVPLMGEILNINIHIFHYNYHTNKLELIRNATHIRDKNLLNILILHKNGNHFETIGILLENNEYQTVFETNDPLIQELVYT</sequence>
<evidence type="ECO:0008006" key="3">
    <source>
        <dbReference type="Google" id="ProtNLM"/>
    </source>
</evidence>